<evidence type="ECO:0000256" key="4">
    <source>
        <dbReference type="RuleBase" id="RU000639"/>
    </source>
</evidence>
<dbReference type="Gene3D" id="3.90.20.20">
    <property type="match status" value="1"/>
</dbReference>
<accession>A0A1I5WHU9</accession>
<dbReference type="Proteomes" id="UP000182762">
    <property type="component" value="Unassembled WGS sequence"/>
</dbReference>
<feature type="compositionally biased region" description="Acidic residues" evidence="6">
    <location>
        <begin position="34"/>
        <end position="49"/>
    </location>
</feature>
<protein>
    <recommendedName>
        <fullName evidence="3 4">Protein GrpE</fullName>
    </recommendedName>
    <alternativeName>
        <fullName evidence="3">HSP-70 cofactor</fullName>
    </alternativeName>
</protein>
<feature type="region of interest" description="Disordered" evidence="6">
    <location>
        <begin position="1"/>
        <end position="54"/>
    </location>
</feature>
<evidence type="ECO:0000256" key="5">
    <source>
        <dbReference type="RuleBase" id="RU004478"/>
    </source>
</evidence>
<dbReference type="HAMAP" id="MF_01151">
    <property type="entry name" value="GrpE"/>
    <property type="match status" value="1"/>
</dbReference>
<keyword evidence="8" id="KW-1185">Reference proteome</keyword>
<comment type="caution">
    <text evidence="7">The sequence shown here is derived from an EMBL/GenBank/DDBJ whole genome shotgun (WGS) entry which is preliminary data.</text>
</comment>
<comment type="subcellular location">
    <subcellularLocation>
        <location evidence="3">Cytoplasm</location>
    </subcellularLocation>
</comment>
<evidence type="ECO:0000256" key="3">
    <source>
        <dbReference type="HAMAP-Rule" id="MF_01151"/>
    </source>
</evidence>
<dbReference type="SUPFAM" id="SSF58014">
    <property type="entry name" value="Coiled-coil domain of nucleotide exchange factor GrpE"/>
    <property type="match status" value="1"/>
</dbReference>
<keyword evidence="2 3" id="KW-0143">Chaperone</keyword>
<dbReference type="PROSITE" id="PS01071">
    <property type="entry name" value="GRPE"/>
    <property type="match status" value="1"/>
</dbReference>
<dbReference type="SUPFAM" id="SSF51064">
    <property type="entry name" value="Head domain of nucleotide exchange factor GrpE"/>
    <property type="match status" value="1"/>
</dbReference>
<evidence type="ECO:0000313" key="7">
    <source>
        <dbReference type="EMBL" id="SFQ18996.1"/>
    </source>
</evidence>
<dbReference type="Gene3D" id="2.30.22.10">
    <property type="entry name" value="Head domain of nucleotide exchange factor GrpE"/>
    <property type="match status" value="1"/>
</dbReference>
<sequence length="194" mass="22390">MSNEKNVINEEVEAKDEVQEDIEPEANESQPVEGQEEGIEEQEAEESEIEELKRKLEEQENRYLRLQADFDNSRRRAKLDLEAERKYRAQSLAEDILPALDNFDRALSVETDDEQTQSILKGMTMVYNQLVEALKKEGVEAIEAVGQPFDPYQHQAIMQVSDDSFDSNVVVEELQKGYKLKDRIIRPAMVKVNE</sequence>
<evidence type="ECO:0000256" key="1">
    <source>
        <dbReference type="ARBA" id="ARBA00009054"/>
    </source>
</evidence>
<reference evidence="7 8" key="1">
    <citation type="submission" date="2016-10" db="EMBL/GenBank/DDBJ databases">
        <authorList>
            <person name="Varghese N."/>
            <person name="Submissions S."/>
        </authorList>
    </citation>
    <scope>NUCLEOTIDE SEQUENCE [LARGE SCALE GENOMIC DNA]</scope>
    <source>
        <strain evidence="7 8">DSM 13796</strain>
    </source>
</reference>
<dbReference type="PRINTS" id="PR00773">
    <property type="entry name" value="GRPEPROTEIN"/>
</dbReference>
<evidence type="ECO:0000313" key="8">
    <source>
        <dbReference type="Proteomes" id="UP000182762"/>
    </source>
</evidence>
<dbReference type="InterPro" id="IPR009012">
    <property type="entry name" value="GrpE_head"/>
</dbReference>
<gene>
    <name evidence="3" type="primary">grpE</name>
    <name evidence="7" type="ORF">SAMN02745910_00563</name>
</gene>
<keyword evidence="3" id="KW-0963">Cytoplasm</keyword>
<feature type="compositionally biased region" description="Acidic residues" evidence="6">
    <location>
        <begin position="10"/>
        <end position="26"/>
    </location>
</feature>
<name>A0A1I5WHU9_9BACI</name>
<dbReference type="RefSeq" id="WP_061802035.1">
    <property type="nucleotide sequence ID" value="NZ_FOXX01000001.1"/>
</dbReference>
<dbReference type="CDD" id="cd00446">
    <property type="entry name" value="GrpE"/>
    <property type="match status" value="1"/>
</dbReference>
<proteinExistence type="inferred from homology"/>
<dbReference type="PANTHER" id="PTHR21237">
    <property type="entry name" value="GRPE PROTEIN"/>
    <property type="match status" value="1"/>
</dbReference>
<dbReference type="PANTHER" id="PTHR21237:SF23">
    <property type="entry name" value="GRPE PROTEIN HOMOLOG, MITOCHONDRIAL"/>
    <property type="match status" value="1"/>
</dbReference>
<dbReference type="GeneID" id="93709334"/>
<comment type="function">
    <text evidence="3 4">Participates actively in the response to hyperosmotic and heat shock by preventing the aggregation of stress-denatured proteins, in association with DnaK and GrpE. It is the nucleotide exchange factor for DnaK and may function as a thermosensor. Unfolded proteins bind initially to DnaJ; upon interaction with the DnaJ-bound protein, DnaK hydrolyzes its bound ATP, resulting in the formation of a stable complex. GrpE releases ADP from DnaK; ATP binding to DnaK triggers the release of the substrate protein, thus completing the reaction cycle. Several rounds of ATP-dependent interactions between DnaJ, DnaK and GrpE are required for fully efficient folding.</text>
</comment>
<keyword evidence="3 4" id="KW-0346">Stress response</keyword>
<dbReference type="NCBIfam" id="NF010738">
    <property type="entry name" value="PRK14140.1"/>
    <property type="match status" value="1"/>
</dbReference>
<evidence type="ECO:0000256" key="2">
    <source>
        <dbReference type="ARBA" id="ARBA00023186"/>
    </source>
</evidence>
<dbReference type="InterPro" id="IPR000740">
    <property type="entry name" value="GrpE"/>
</dbReference>
<dbReference type="EMBL" id="FOXX01000001">
    <property type="protein sequence ID" value="SFQ18996.1"/>
    <property type="molecule type" value="Genomic_DNA"/>
</dbReference>
<comment type="subunit">
    <text evidence="3">Homodimer.</text>
</comment>
<dbReference type="InterPro" id="IPR013805">
    <property type="entry name" value="GrpE_CC"/>
</dbReference>
<dbReference type="Pfam" id="PF01025">
    <property type="entry name" value="GrpE"/>
    <property type="match status" value="1"/>
</dbReference>
<comment type="similarity">
    <text evidence="1 3 5">Belongs to the GrpE family.</text>
</comment>
<organism evidence="7 8">
    <name type="scientific">Priestia endophytica DSM 13796</name>
    <dbReference type="NCBI Taxonomy" id="1121089"/>
    <lineage>
        <taxon>Bacteria</taxon>
        <taxon>Bacillati</taxon>
        <taxon>Bacillota</taxon>
        <taxon>Bacilli</taxon>
        <taxon>Bacillales</taxon>
        <taxon>Bacillaceae</taxon>
        <taxon>Priestia</taxon>
    </lineage>
</organism>
<evidence type="ECO:0000256" key="6">
    <source>
        <dbReference type="SAM" id="MobiDB-lite"/>
    </source>
</evidence>